<dbReference type="Proteomes" id="UP001165121">
    <property type="component" value="Unassembled WGS sequence"/>
</dbReference>
<evidence type="ECO:0000313" key="2">
    <source>
        <dbReference type="EMBL" id="GMF44272.1"/>
    </source>
</evidence>
<accession>A0A9W6XS37</accession>
<reference evidence="2" key="1">
    <citation type="submission" date="2023-04" db="EMBL/GenBank/DDBJ databases">
        <title>Phytophthora fragariaefolia NBRC 109709.</title>
        <authorList>
            <person name="Ichikawa N."/>
            <person name="Sato H."/>
            <person name="Tonouchi N."/>
        </authorList>
    </citation>
    <scope>NUCLEOTIDE SEQUENCE</scope>
    <source>
        <strain evidence="2">NBRC 109709</strain>
    </source>
</reference>
<dbReference type="EMBL" id="BSXT01001657">
    <property type="protein sequence ID" value="GMF44272.1"/>
    <property type="molecule type" value="Genomic_DNA"/>
</dbReference>
<feature type="compositionally biased region" description="Low complexity" evidence="1">
    <location>
        <begin position="144"/>
        <end position="158"/>
    </location>
</feature>
<name>A0A9W6XS37_9STRA</name>
<sequence>MCRSRHINPNTSPEEILVLIRNEHAKDAGHWCACCICSGEYCRLFFSDDLSSSAPTASVITSTVTTPSSPKRTMSLGEYKKARGNTLFARDELEALFDVDSEADMEDDEEDEEASSSRRDDPSVGSRRPHEDCPRRAWTKQDARNASTLRTRSARAAQ</sequence>
<comment type="caution">
    <text evidence="2">The sequence shown here is derived from an EMBL/GenBank/DDBJ whole genome shotgun (WGS) entry which is preliminary data.</text>
</comment>
<organism evidence="2 3">
    <name type="scientific">Phytophthora fragariaefolia</name>
    <dbReference type="NCBI Taxonomy" id="1490495"/>
    <lineage>
        <taxon>Eukaryota</taxon>
        <taxon>Sar</taxon>
        <taxon>Stramenopiles</taxon>
        <taxon>Oomycota</taxon>
        <taxon>Peronosporomycetes</taxon>
        <taxon>Peronosporales</taxon>
        <taxon>Peronosporaceae</taxon>
        <taxon>Phytophthora</taxon>
    </lineage>
</organism>
<keyword evidence="3" id="KW-1185">Reference proteome</keyword>
<feature type="compositionally biased region" description="Acidic residues" evidence="1">
    <location>
        <begin position="98"/>
        <end position="114"/>
    </location>
</feature>
<evidence type="ECO:0000256" key="1">
    <source>
        <dbReference type="SAM" id="MobiDB-lite"/>
    </source>
</evidence>
<dbReference type="AlphaFoldDB" id="A0A9W6XS37"/>
<proteinExistence type="predicted"/>
<evidence type="ECO:0000313" key="3">
    <source>
        <dbReference type="Proteomes" id="UP001165121"/>
    </source>
</evidence>
<gene>
    <name evidence="2" type="ORF">Pfra01_001533600</name>
</gene>
<protein>
    <submittedName>
        <fullName evidence="2">Unnamed protein product</fullName>
    </submittedName>
</protein>
<feature type="compositionally biased region" description="Basic and acidic residues" evidence="1">
    <location>
        <begin position="115"/>
        <end position="143"/>
    </location>
</feature>
<feature type="region of interest" description="Disordered" evidence="1">
    <location>
        <begin position="98"/>
        <end position="158"/>
    </location>
</feature>